<dbReference type="Proteomes" id="UP000231276">
    <property type="component" value="Unassembled WGS sequence"/>
</dbReference>
<comment type="catalytic activity">
    <reaction evidence="4">
        <text>L-alanine = D-alanine</text>
        <dbReference type="Rhea" id="RHEA:20249"/>
        <dbReference type="ChEBI" id="CHEBI:57416"/>
        <dbReference type="ChEBI" id="CHEBI:57972"/>
        <dbReference type="EC" id="5.1.1.1"/>
    </reaction>
</comment>
<dbReference type="PANTHER" id="PTHR30511:SF0">
    <property type="entry name" value="ALANINE RACEMASE, CATABOLIC-RELATED"/>
    <property type="match status" value="1"/>
</dbReference>
<organism evidence="8 9">
    <name type="scientific">Candidatus Campbellbacteria bacterium CG22_combo_CG10-13_8_21_14_all_43_18</name>
    <dbReference type="NCBI Taxonomy" id="1974530"/>
    <lineage>
        <taxon>Bacteria</taxon>
        <taxon>Candidatus Campbelliibacteriota</taxon>
    </lineage>
</organism>
<evidence type="ECO:0000259" key="7">
    <source>
        <dbReference type="SMART" id="SM01005"/>
    </source>
</evidence>
<comment type="function">
    <text evidence="4">Catalyzes the interconversion of L-alanine and D-alanine. May also act on other amino acids.</text>
</comment>
<dbReference type="EMBL" id="PCTS01000018">
    <property type="protein sequence ID" value="PIP86578.1"/>
    <property type="molecule type" value="Genomic_DNA"/>
</dbReference>
<dbReference type="GO" id="GO:0005829">
    <property type="term" value="C:cytosol"/>
    <property type="evidence" value="ECO:0007669"/>
    <property type="project" value="TreeGrafter"/>
</dbReference>
<dbReference type="SMART" id="SM01005">
    <property type="entry name" value="Ala_racemase_C"/>
    <property type="match status" value="1"/>
</dbReference>
<dbReference type="PANTHER" id="PTHR30511">
    <property type="entry name" value="ALANINE RACEMASE"/>
    <property type="match status" value="1"/>
</dbReference>
<feature type="binding site" evidence="4 6">
    <location>
        <position position="149"/>
    </location>
    <ligand>
        <name>substrate</name>
    </ligand>
</feature>
<comment type="caution">
    <text evidence="8">The sequence shown here is derived from an EMBL/GenBank/DDBJ whole genome shotgun (WGS) entry which is preliminary data.</text>
</comment>
<sequence>MPKLSYEKRQGLRTWVEINAKVAEKNFQTLKKLLSPKTKFAAVTKSNAYGHDLVEYSRLMEKFGADLICVDSIMEAKALREAGIKKPILVLGYTLPENFKMVESLNMAITISSLENLKKVVKSAKTTHLGVQLPSGLKIHLKFDTGMSRQGFLKEDLEKIFKMIEGRPIVIEGIYTHFAKAKVPNEKGETSRQKEEFEGIISAFRKKGYKPMAHAGATSGGIVYHDAHFDMVRFGIGIYGLWPEKAVKEMFEKEFRLEPVLSWKSVVSEVKKLPKGRGVGYDLTYTLKRKSKTAVVPIGYWHGYLRALSNKSSVLIRGQRAKLLGRVSMGMIVVDVTDIKGVKPGNEVVLIGRQGREEVSADELAELADTINYEIVTRINPLSRRFYLK</sequence>
<evidence type="ECO:0000256" key="3">
    <source>
        <dbReference type="ARBA" id="ARBA00023235"/>
    </source>
</evidence>
<evidence type="ECO:0000313" key="8">
    <source>
        <dbReference type="EMBL" id="PIP86578.1"/>
    </source>
</evidence>
<evidence type="ECO:0000256" key="5">
    <source>
        <dbReference type="PIRSR" id="PIRSR600821-50"/>
    </source>
</evidence>
<dbReference type="GO" id="GO:0030170">
    <property type="term" value="F:pyridoxal phosphate binding"/>
    <property type="evidence" value="ECO:0007669"/>
    <property type="project" value="UniProtKB-UniRule"/>
</dbReference>
<dbReference type="SUPFAM" id="SSF51419">
    <property type="entry name" value="PLP-binding barrel"/>
    <property type="match status" value="1"/>
</dbReference>
<comment type="cofactor">
    <cofactor evidence="1 4 5">
        <name>pyridoxal 5'-phosphate</name>
        <dbReference type="ChEBI" id="CHEBI:597326"/>
    </cofactor>
</comment>
<dbReference type="PRINTS" id="PR00992">
    <property type="entry name" value="ALARACEMASE"/>
</dbReference>
<dbReference type="GO" id="GO:0008784">
    <property type="term" value="F:alanine racemase activity"/>
    <property type="evidence" value="ECO:0007669"/>
    <property type="project" value="UniProtKB-UniRule"/>
</dbReference>
<dbReference type="InterPro" id="IPR000821">
    <property type="entry name" value="Ala_racemase"/>
</dbReference>
<dbReference type="InterPro" id="IPR029066">
    <property type="entry name" value="PLP-binding_barrel"/>
</dbReference>
<keyword evidence="2 4" id="KW-0663">Pyridoxal phosphate</keyword>
<feature type="active site" description="Proton acceptor; specific for L-alanine" evidence="4">
    <location>
        <position position="281"/>
    </location>
</feature>
<dbReference type="Pfam" id="PF00842">
    <property type="entry name" value="Ala_racemase_C"/>
    <property type="match status" value="1"/>
</dbReference>
<feature type="modified residue" description="N6-(pyridoxal phosphate)lysine" evidence="4 5">
    <location>
        <position position="45"/>
    </location>
</feature>
<dbReference type="NCBIfam" id="TIGR00492">
    <property type="entry name" value="alr"/>
    <property type="match status" value="1"/>
</dbReference>
<feature type="domain" description="Alanine racemase C-terminal" evidence="7">
    <location>
        <begin position="260"/>
        <end position="388"/>
    </location>
</feature>
<dbReference type="PROSITE" id="PS00395">
    <property type="entry name" value="ALANINE_RACEMASE"/>
    <property type="match status" value="1"/>
</dbReference>
<dbReference type="SUPFAM" id="SSF50621">
    <property type="entry name" value="Alanine racemase C-terminal domain-like"/>
    <property type="match status" value="1"/>
</dbReference>
<comment type="similarity">
    <text evidence="4">Belongs to the alanine racemase family.</text>
</comment>
<gene>
    <name evidence="8" type="primary">alr</name>
    <name evidence="8" type="ORF">COW82_01275</name>
</gene>
<dbReference type="GO" id="GO:0030632">
    <property type="term" value="P:D-alanine biosynthetic process"/>
    <property type="evidence" value="ECO:0007669"/>
    <property type="project" value="UniProtKB-UniRule"/>
</dbReference>
<feature type="binding site" evidence="4 6">
    <location>
        <position position="329"/>
    </location>
    <ligand>
        <name>substrate</name>
    </ligand>
</feature>
<reference evidence="8 9" key="1">
    <citation type="submission" date="2017-09" db="EMBL/GenBank/DDBJ databases">
        <title>Depth-based differentiation of microbial function through sediment-hosted aquifers and enrichment of novel symbionts in the deep terrestrial subsurface.</title>
        <authorList>
            <person name="Probst A.J."/>
            <person name="Ladd B."/>
            <person name="Jarett J.K."/>
            <person name="Geller-Mcgrath D.E."/>
            <person name="Sieber C.M."/>
            <person name="Emerson J.B."/>
            <person name="Anantharaman K."/>
            <person name="Thomas B.C."/>
            <person name="Malmstrom R."/>
            <person name="Stieglmeier M."/>
            <person name="Klingl A."/>
            <person name="Woyke T."/>
            <person name="Ryan C.M."/>
            <person name="Banfield J.F."/>
        </authorList>
    </citation>
    <scope>NUCLEOTIDE SEQUENCE [LARGE SCALE GENOMIC DNA]</scope>
    <source>
        <strain evidence="8">CG22_combo_CG10-13_8_21_14_all_43_18</strain>
    </source>
</reference>
<dbReference type="FunFam" id="3.20.20.10:FF:000002">
    <property type="entry name" value="Alanine racemase"/>
    <property type="match status" value="1"/>
</dbReference>
<dbReference type="EC" id="5.1.1.1" evidence="4"/>
<proteinExistence type="inferred from homology"/>
<evidence type="ECO:0000313" key="9">
    <source>
        <dbReference type="Proteomes" id="UP000231276"/>
    </source>
</evidence>
<dbReference type="Gene3D" id="2.40.37.10">
    <property type="entry name" value="Lyase, Ornithine Decarboxylase, Chain A, domain 1"/>
    <property type="match status" value="1"/>
</dbReference>
<dbReference type="InterPro" id="IPR009006">
    <property type="entry name" value="Ala_racemase/Decarboxylase_C"/>
</dbReference>
<dbReference type="CDD" id="cd00430">
    <property type="entry name" value="PLPDE_III_AR"/>
    <property type="match status" value="1"/>
</dbReference>
<accession>A0A2H0DXI5</accession>
<feature type="active site" description="Proton acceptor; specific for D-alanine" evidence="4">
    <location>
        <position position="45"/>
    </location>
</feature>
<evidence type="ECO:0000256" key="1">
    <source>
        <dbReference type="ARBA" id="ARBA00001933"/>
    </source>
</evidence>
<dbReference type="UniPathway" id="UPA00042">
    <property type="reaction ID" value="UER00497"/>
</dbReference>
<name>A0A2H0DXI5_9BACT</name>
<dbReference type="InterPro" id="IPR020622">
    <property type="entry name" value="Ala_racemase_pyridoxalP-BS"/>
</dbReference>
<dbReference type="InterPro" id="IPR011079">
    <property type="entry name" value="Ala_racemase_C"/>
</dbReference>
<dbReference type="Gene3D" id="3.20.20.10">
    <property type="entry name" value="Alanine racemase"/>
    <property type="match status" value="1"/>
</dbReference>
<evidence type="ECO:0000256" key="6">
    <source>
        <dbReference type="PIRSR" id="PIRSR600821-52"/>
    </source>
</evidence>
<dbReference type="InterPro" id="IPR001608">
    <property type="entry name" value="Ala_racemase_N"/>
</dbReference>
<dbReference type="HAMAP" id="MF_01201">
    <property type="entry name" value="Ala_racemase"/>
    <property type="match status" value="1"/>
</dbReference>
<evidence type="ECO:0000256" key="4">
    <source>
        <dbReference type="HAMAP-Rule" id="MF_01201"/>
    </source>
</evidence>
<dbReference type="Pfam" id="PF01168">
    <property type="entry name" value="Ala_racemase_N"/>
    <property type="match status" value="1"/>
</dbReference>
<protein>
    <recommendedName>
        <fullName evidence="4">Alanine racemase</fullName>
        <ecNumber evidence="4">5.1.1.1</ecNumber>
    </recommendedName>
</protein>
<keyword evidence="3 4" id="KW-0413">Isomerase</keyword>
<evidence type="ECO:0000256" key="2">
    <source>
        <dbReference type="ARBA" id="ARBA00022898"/>
    </source>
</evidence>
<dbReference type="AlphaFoldDB" id="A0A2H0DXI5"/>
<comment type="pathway">
    <text evidence="4">Amino-acid biosynthesis; D-alanine biosynthesis; D-alanine from L-alanine: step 1/1.</text>
</comment>